<dbReference type="RefSeq" id="WP_326758965.1">
    <property type="nucleotide sequence ID" value="NZ_CP109135.1"/>
</dbReference>
<sequence>MHARGPRLPRATVRRQQARPKGRSSPVTSLGIIGSGNIGGAVARLAVNAGIDVVLSNSRGPETLRHLTDRLGPRARAATPAQAAAAGDWTLIAVPFSAAPHLPADALVGKTVIDANNYYRLRDGVITELETGSLTAGELFQRYVPGGRTVKAFNTIYFEHPLPRPFRRVPRPQRAPHCRRR</sequence>
<dbReference type="Proteomes" id="UP001340816">
    <property type="component" value="Chromosome"/>
</dbReference>
<dbReference type="InterPro" id="IPR036291">
    <property type="entry name" value="NAD(P)-bd_dom_sf"/>
</dbReference>
<accession>A0ABZ1H6Z2</accession>
<dbReference type="Pfam" id="PF03807">
    <property type="entry name" value="F420_oxidored"/>
    <property type="match status" value="1"/>
</dbReference>
<proteinExistence type="predicted"/>
<evidence type="ECO:0000313" key="3">
    <source>
        <dbReference type="EMBL" id="WSD14322.1"/>
    </source>
</evidence>
<dbReference type="Gene3D" id="3.40.50.720">
    <property type="entry name" value="NAD(P)-binding Rossmann-like Domain"/>
    <property type="match status" value="1"/>
</dbReference>
<evidence type="ECO:0000313" key="4">
    <source>
        <dbReference type="Proteomes" id="UP001340816"/>
    </source>
</evidence>
<feature type="domain" description="Pyrroline-5-carboxylate reductase catalytic N-terminal" evidence="2">
    <location>
        <begin position="30"/>
        <end position="118"/>
    </location>
</feature>
<keyword evidence="4" id="KW-1185">Reference proteome</keyword>
<name>A0ABZ1H6Z2_STRPH</name>
<evidence type="ECO:0000259" key="2">
    <source>
        <dbReference type="Pfam" id="PF03807"/>
    </source>
</evidence>
<dbReference type="SUPFAM" id="SSF51735">
    <property type="entry name" value="NAD(P)-binding Rossmann-fold domains"/>
    <property type="match status" value="1"/>
</dbReference>
<evidence type="ECO:0000256" key="1">
    <source>
        <dbReference type="SAM" id="MobiDB-lite"/>
    </source>
</evidence>
<reference evidence="3 4" key="1">
    <citation type="submission" date="2022-10" db="EMBL/GenBank/DDBJ databases">
        <title>The complete genomes of actinobacterial strains from the NBC collection.</title>
        <authorList>
            <person name="Joergensen T.S."/>
            <person name="Alvarez Arevalo M."/>
            <person name="Sterndorff E.B."/>
            <person name="Faurdal D."/>
            <person name="Vuksanovic O."/>
            <person name="Mourched A.-S."/>
            <person name="Charusanti P."/>
            <person name="Shaw S."/>
            <person name="Blin K."/>
            <person name="Weber T."/>
        </authorList>
    </citation>
    <scope>NUCLEOTIDE SEQUENCE [LARGE SCALE GENOMIC DNA]</scope>
    <source>
        <strain evidence="3 4">NBC 01752</strain>
    </source>
</reference>
<feature type="compositionally biased region" description="Basic residues" evidence="1">
    <location>
        <begin position="1"/>
        <end position="22"/>
    </location>
</feature>
<protein>
    <submittedName>
        <fullName evidence="3">NAD(P)-binding domain-containing protein</fullName>
    </submittedName>
</protein>
<dbReference type="InterPro" id="IPR028939">
    <property type="entry name" value="P5C_Rdtase_cat_N"/>
</dbReference>
<dbReference type="EMBL" id="CP109135">
    <property type="protein sequence ID" value="WSD14322.1"/>
    <property type="molecule type" value="Genomic_DNA"/>
</dbReference>
<gene>
    <name evidence="3" type="ORF">OHB35_14305</name>
</gene>
<feature type="region of interest" description="Disordered" evidence="1">
    <location>
        <begin position="1"/>
        <end position="29"/>
    </location>
</feature>
<organism evidence="3 4">
    <name type="scientific">Streptomyces phaeochromogenes</name>
    <dbReference type="NCBI Taxonomy" id="1923"/>
    <lineage>
        <taxon>Bacteria</taxon>
        <taxon>Bacillati</taxon>
        <taxon>Actinomycetota</taxon>
        <taxon>Actinomycetes</taxon>
        <taxon>Kitasatosporales</taxon>
        <taxon>Streptomycetaceae</taxon>
        <taxon>Streptomyces</taxon>
        <taxon>Streptomyces phaeochromogenes group</taxon>
    </lineage>
</organism>